<evidence type="ECO:0000256" key="5">
    <source>
        <dbReference type="ARBA" id="ARBA00023077"/>
    </source>
</evidence>
<dbReference type="GO" id="GO:0009279">
    <property type="term" value="C:cell outer membrane"/>
    <property type="evidence" value="ECO:0007669"/>
    <property type="project" value="UniProtKB-SubCell"/>
</dbReference>
<evidence type="ECO:0000256" key="2">
    <source>
        <dbReference type="ARBA" id="ARBA00022448"/>
    </source>
</evidence>
<protein>
    <submittedName>
        <fullName evidence="10">TonB-dependent receptor</fullName>
    </submittedName>
</protein>
<dbReference type="Pfam" id="PF07715">
    <property type="entry name" value="Plug"/>
    <property type="match status" value="1"/>
</dbReference>
<name>A0A098PU03_9XANT</name>
<evidence type="ECO:0000256" key="9">
    <source>
        <dbReference type="RuleBase" id="RU003357"/>
    </source>
</evidence>
<evidence type="ECO:0000256" key="8">
    <source>
        <dbReference type="PROSITE-ProRule" id="PRU01360"/>
    </source>
</evidence>
<gene>
    <name evidence="10" type="ORF">GW15_0220310</name>
</gene>
<dbReference type="eggNOG" id="COG1629">
    <property type="taxonomic scope" value="Bacteria"/>
</dbReference>
<dbReference type="PANTHER" id="PTHR47234">
    <property type="match status" value="1"/>
</dbReference>
<evidence type="ECO:0000313" key="11">
    <source>
        <dbReference type="Proteomes" id="UP000028012"/>
    </source>
</evidence>
<dbReference type="SUPFAM" id="SSF56935">
    <property type="entry name" value="Porins"/>
    <property type="match status" value="1"/>
</dbReference>
<evidence type="ECO:0000256" key="1">
    <source>
        <dbReference type="ARBA" id="ARBA00004571"/>
    </source>
</evidence>
<keyword evidence="6 8" id="KW-0472">Membrane</keyword>
<dbReference type="HOGENOM" id="CLU_010745_2_0_6"/>
<dbReference type="InterPro" id="IPR012910">
    <property type="entry name" value="Plug_dom"/>
</dbReference>
<evidence type="ECO:0000256" key="4">
    <source>
        <dbReference type="ARBA" id="ARBA00022692"/>
    </source>
</evidence>
<sequence>MKRDVLVAAIYAVLAMPALALAQDQDQGPVTQLNKVSVTGSLIPRSQIETATPVMSISAQEIQARGFKDVYDVLRSQPMATGTVQDSQFSNGFTPGAKSISLLGLDPGFTLVLIDGRPMADYPLLYNGQSNFVDLASVPVGMVERIDVAPGNQSSIYGSAAIAGVVNIILKKHMDGVQMSFRMGTYDGGGGNNQRFELTGGNTVGGADIVWGLQLNNQDPIYGFQRRNFDSTNDSPSPTQRYGSFIGLHAISGNPPTYVDPGADNCAALGDLFNHSVSLDTRPDRGNYCSSRTAPGYSSILNKERSASGYANLRYAFNDNAELYATLLLNRTKVEVNSGSQFWESSYDTGGYFYNQNTQQLESYERSFAPEETGNLDFNNNRQTTDSYNIAVGVKGGLGSSNWTYDAYYARSEYRIDSRQQWPLGDKIEEFFREQFLGQPLGDNSGYPIYAPNDANFYRPLTPAQYRSFNDEIRTKSRTWTQNVNLQLTNTDLFDLPAGGVGVAGMLQAGNQYWNNPTDPRVIAGDFYALTGTQGSGKRDNWAAAFETRIPILSTLTANLSGRYDDYKNQGGGSDSRFTYKAALEFRPVDSLLLRGNYATAFKAPDMAYTFAGDTGFYTGVSDYYRCAVEEPNKSIADCSYSGVTIAGRRIGNPDLKSITAKSWGYGVVWSPSTHFSAGADYYHINIKQEVSDLSTDNLLRTESACRLGSLDITSPTCVDALSRIDRTGPDAPVPNRLISIRVNPINISVEEVSGMLANVSYRWNSGSWGSFSADAHYNLALKHKRQQYPQDPVINLLSNPFYSSEFRSIGNASLTWQKDAWTTTLFGTRYGRTPNYAAQISDAGYAAQGAGKVGPWTTFNATVDYAVNKDVSLTATVNNLANTRPPRDRTSIYYPYYNIFNYTGYGREYMLELNWRFGAN</sequence>
<dbReference type="InterPro" id="IPR039426">
    <property type="entry name" value="TonB-dep_rcpt-like"/>
</dbReference>
<keyword evidence="10" id="KW-0675">Receptor</keyword>
<comment type="similarity">
    <text evidence="8 9">Belongs to the TonB-dependent receptor family.</text>
</comment>
<dbReference type="InterPro" id="IPR037066">
    <property type="entry name" value="Plug_dom_sf"/>
</dbReference>
<evidence type="ECO:0000256" key="6">
    <source>
        <dbReference type="ARBA" id="ARBA00023136"/>
    </source>
</evidence>
<keyword evidence="3 8" id="KW-1134">Transmembrane beta strand</keyword>
<dbReference type="InterPro" id="IPR036942">
    <property type="entry name" value="Beta-barrel_TonB_sf"/>
</dbReference>
<dbReference type="EMBL" id="JPHD02000124">
    <property type="protein sequence ID" value="KGE50579.1"/>
    <property type="molecule type" value="Genomic_DNA"/>
</dbReference>
<dbReference type="AlphaFoldDB" id="A0A098PU03"/>
<organism evidence="10 11">
    <name type="scientific">Xanthomonas axonopodis pv. vasculorum</name>
    <dbReference type="NCBI Taxonomy" id="325777"/>
    <lineage>
        <taxon>Bacteria</taxon>
        <taxon>Pseudomonadati</taxon>
        <taxon>Pseudomonadota</taxon>
        <taxon>Gammaproteobacteria</taxon>
        <taxon>Lysobacterales</taxon>
        <taxon>Lysobacteraceae</taxon>
        <taxon>Xanthomonas</taxon>
    </lineage>
</organism>
<dbReference type="STRING" id="325777.GW15_0220310"/>
<dbReference type="Proteomes" id="UP000028012">
    <property type="component" value="Unassembled WGS sequence"/>
</dbReference>
<keyword evidence="2 8" id="KW-0813">Transport</keyword>
<proteinExistence type="inferred from homology"/>
<dbReference type="Gene3D" id="2.170.130.10">
    <property type="entry name" value="TonB-dependent receptor, plug domain"/>
    <property type="match status" value="1"/>
</dbReference>
<evidence type="ECO:0000313" key="10">
    <source>
        <dbReference type="EMBL" id="KGE50579.1"/>
    </source>
</evidence>
<dbReference type="Pfam" id="PF00593">
    <property type="entry name" value="TonB_dep_Rec_b-barrel"/>
    <property type="match status" value="1"/>
</dbReference>
<dbReference type="PANTHER" id="PTHR47234:SF1">
    <property type="entry name" value="TONB-DEPENDENT RECEPTOR"/>
    <property type="match status" value="1"/>
</dbReference>
<evidence type="ECO:0000256" key="3">
    <source>
        <dbReference type="ARBA" id="ARBA00022452"/>
    </source>
</evidence>
<keyword evidence="5 9" id="KW-0798">TonB box</keyword>
<comment type="subcellular location">
    <subcellularLocation>
        <location evidence="1 8">Cell outer membrane</location>
        <topology evidence="1 8">Multi-pass membrane protein</topology>
    </subcellularLocation>
</comment>
<keyword evidence="7 8" id="KW-0998">Cell outer membrane</keyword>
<dbReference type="InterPro" id="IPR000531">
    <property type="entry name" value="Beta-barrel_TonB"/>
</dbReference>
<comment type="caution">
    <text evidence="10">The sequence shown here is derived from an EMBL/GenBank/DDBJ whole genome shotgun (WGS) entry which is preliminary data.</text>
</comment>
<dbReference type="eggNOG" id="COG4771">
    <property type="taxonomic scope" value="Bacteria"/>
</dbReference>
<dbReference type="PROSITE" id="PS52016">
    <property type="entry name" value="TONB_DEPENDENT_REC_3"/>
    <property type="match status" value="1"/>
</dbReference>
<dbReference type="Gene3D" id="2.40.170.20">
    <property type="entry name" value="TonB-dependent receptor, beta-barrel domain"/>
    <property type="match status" value="1"/>
</dbReference>
<reference evidence="10 11" key="1">
    <citation type="submission" date="2014-09" db="EMBL/GenBank/DDBJ databases">
        <title>A draft genome sequence for Xanthomonas axonopodis pv. vasculorum NCPPB 900.</title>
        <authorList>
            <person name="Harrison J."/>
            <person name="Studholme D.J."/>
        </authorList>
    </citation>
    <scope>NUCLEOTIDE SEQUENCE [LARGE SCALE GENOMIC DNA]</scope>
    <source>
        <strain evidence="10 11">NCPPB 900</strain>
    </source>
</reference>
<keyword evidence="4 8" id="KW-0812">Transmembrane</keyword>
<evidence type="ECO:0000256" key="7">
    <source>
        <dbReference type="ARBA" id="ARBA00023237"/>
    </source>
</evidence>
<accession>A0A098PU03</accession>